<keyword evidence="4" id="KW-1185">Reference proteome</keyword>
<feature type="region of interest" description="Disordered" evidence="1">
    <location>
        <begin position="757"/>
        <end position="859"/>
    </location>
</feature>
<evidence type="ECO:0000259" key="2">
    <source>
        <dbReference type="PROSITE" id="PS50217"/>
    </source>
</evidence>
<accession>A0A6L2P8C1</accession>
<organism evidence="3 4">
    <name type="scientific">Coptotermes formosanus</name>
    <name type="common">Formosan subterranean termite</name>
    <dbReference type="NCBI Taxonomy" id="36987"/>
    <lineage>
        <taxon>Eukaryota</taxon>
        <taxon>Metazoa</taxon>
        <taxon>Ecdysozoa</taxon>
        <taxon>Arthropoda</taxon>
        <taxon>Hexapoda</taxon>
        <taxon>Insecta</taxon>
        <taxon>Pterygota</taxon>
        <taxon>Neoptera</taxon>
        <taxon>Polyneoptera</taxon>
        <taxon>Dictyoptera</taxon>
        <taxon>Blattodea</taxon>
        <taxon>Blattoidea</taxon>
        <taxon>Termitoidae</taxon>
        <taxon>Rhinotermitidae</taxon>
        <taxon>Coptotermes</taxon>
    </lineage>
</organism>
<dbReference type="InParanoid" id="A0A6L2P8C1"/>
<dbReference type="SUPFAM" id="SSF57959">
    <property type="entry name" value="Leucine zipper domain"/>
    <property type="match status" value="1"/>
</dbReference>
<proteinExistence type="predicted"/>
<feature type="compositionally biased region" description="Basic and acidic residues" evidence="1">
    <location>
        <begin position="766"/>
        <end position="775"/>
    </location>
</feature>
<evidence type="ECO:0000313" key="4">
    <source>
        <dbReference type="Proteomes" id="UP000502823"/>
    </source>
</evidence>
<feature type="compositionally biased region" description="Basic and acidic residues" evidence="1">
    <location>
        <begin position="825"/>
        <end position="846"/>
    </location>
</feature>
<dbReference type="GO" id="GO:0005634">
    <property type="term" value="C:nucleus"/>
    <property type="evidence" value="ECO:0007669"/>
    <property type="project" value="UniProtKB-ARBA"/>
</dbReference>
<protein>
    <recommendedName>
        <fullName evidence="2">BZIP domain-containing protein</fullName>
    </recommendedName>
</protein>
<dbReference type="SMART" id="SM00338">
    <property type="entry name" value="BRLZ"/>
    <property type="match status" value="1"/>
</dbReference>
<evidence type="ECO:0000313" key="3">
    <source>
        <dbReference type="EMBL" id="GFG28493.1"/>
    </source>
</evidence>
<gene>
    <name evidence="3" type="ORF">Cfor_07338</name>
</gene>
<dbReference type="OrthoDB" id="6624782at2759"/>
<dbReference type="Gene3D" id="1.20.5.170">
    <property type="match status" value="1"/>
</dbReference>
<dbReference type="GO" id="GO:0003700">
    <property type="term" value="F:DNA-binding transcription factor activity"/>
    <property type="evidence" value="ECO:0007669"/>
    <property type="project" value="InterPro"/>
</dbReference>
<dbReference type="InterPro" id="IPR046347">
    <property type="entry name" value="bZIP_sf"/>
</dbReference>
<dbReference type="CDD" id="cd14813">
    <property type="entry name" value="bZIP_BmCbz-like"/>
    <property type="match status" value="1"/>
</dbReference>
<dbReference type="InterPro" id="IPR004827">
    <property type="entry name" value="bZIP"/>
</dbReference>
<sequence length="901" mass="99771">MRYSLCVKDTVMPKSIWFQVPCEDVPCKMPESTRNIAFLSLREIEGQNVTEKGRAHLDSPGASKRNQLCGNVEFILEGEEIFRSLPGRTKFHGLSGAARRFARWMILVAAAQFPGLSRTMFVFTATWSQNIDSAASMYPPPTLPLTLDLEWGEDYQDLSTWCSKLQQDMVADTKGSSGTVPDDELNTPEVGVEHDFNFTASCNVMKENTLQYLSEGWDTSPLLPSPPTLYSPQKSSFEEPVKKTDAGNTRSVTANEFFIDDGCVLSVSHEEEIVTSHNVEGLSLEFVQTKESDDMKKSVNLYDLGGAHGGKSMDIGNNKSVGKASRVVIKAETDKSTDKMVNCVASTDIVRSLGSQLGPDFCVRTERNGVAVPTNQLQAEEAHGLKHLLSGDYHSSSNHEIKSVDETFGCDTVVSKVTDTEVPRECEIIRPVETNTYMMLQSVGSEEIAGKYVSVAHTSAAEFAGQKAAPSIFGTDIPVEIGQLSLPVNSEGTGTTGHVEISRKNLTGVSLEPCVAGTHAREDMSDGNAGMQPQMALKEENAPDRNLQLSLSSVWEGTDNSSINISTPDVMEFLLKQNGNFDLIGYLFSNPKEFQQDLLPLNGDDRISASCPDDTTNVESITAQTEQSPNDAELLDSTDGSAAVKVEVVKPFSIAKSDDERNDFVFEPMELEEEEECSSLKHRSDKLFEGQARINVKKGFKRNRSQRIQKVIEIRNDTPSGSTLESRILQDGSDIRLKISKVKVSAGKVNSKKVVLPQEQVSPKENASELKEVPLPKRTRGRPAKETLPSTAEEKNETRPASRSPRRKSCSVDESWIPPSKRTRLASDESCDRYRELRDKNNEASRKSRQNRKAREGEMKEYAAKLERDNQTLKIKADEMERLVKKLREALLEAVVRKKKE</sequence>
<name>A0A6L2P8C1_COPFO</name>
<dbReference type="Pfam" id="PF07716">
    <property type="entry name" value="bZIP_2"/>
    <property type="match status" value="1"/>
</dbReference>
<feature type="domain" description="BZIP" evidence="2">
    <location>
        <begin position="831"/>
        <end position="894"/>
    </location>
</feature>
<comment type="caution">
    <text evidence="3">The sequence shown here is derived from an EMBL/GenBank/DDBJ whole genome shotgun (WGS) entry which is preliminary data.</text>
</comment>
<evidence type="ECO:0000256" key="1">
    <source>
        <dbReference type="SAM" id="MobiDB-lite"/>
    </source>
</evidence>
<dbReference type="AlphaFoldDB" id="A0A6L2P8C1"/>
<reference evidence="4" key="1">
    <citation type="submission" date="2020-01" db="EMBL/GenBank/DDBJ databases">
        <title>Draft genome sequence of the Termite Coptotermes fromosanus.</title>
        <authorList>
            <person name="Itakura S."/>
            <person name="Yosikawa Y."/>
            <person name="Umezawa K."/>
        </authorList>
    </citation>
    <scope>NUCLEOTIDE SEQUENCE [LARGE SCALE GENOMIC DNA]</scope>
</reference>
<dbReference type="PROSITE" id="PS50217">
    <property type="entry name" value="BZIP"/>
    <property type="match status" value="1"/>
</dbReference>
<dbReference type="Proteomes" id="UP000502823">
    <property type="component" value="Unassembled WGS sequence"/>
</dbReference>
<dbReference type="EMBL" id="BLKM01000070">
    <property type="protein sequence ID" value="GFG28493.1"/>
    <property type="molecule type" value="Genomic_DNA"/>
</dbReference>